<evidence type="ECO:0000256" key="2">
    <source>
        <dbReference type="ARBA" id="ARBA00008053"/>
    </source>
</evidence>
<dbReference type="GO" id="GO:0012505">
    <property type="term" value="C:endomembrane system"/>
    <property type="evidence" value="ECO:0007669"/>
    <property type="project" value="UniProtKB-SubCell"/>
</dbReference>
<keyword evidence="4 6" id="KW-1133">Transmembrane helix</keyword>
<reference evidence="7 8" key="1">
    <citation type="submission" date="2017-06" db="EMBL/GenBank/DDBJ databases">
        <title>Draft genome sequence of anaerobic fermentative bacterium Anaeromicrobium sediminis DY2726D isolated from West Pacific Ocean sediments.</title>
        <authorList>
            <person name="Zeng X."/>
        </authorList>
    </citation>
    <scope>NUCLEOTIDE SEQUENCE [LARGE SCALE GENOMIC DNA]</scope>
    <source>
        <strain evidence="7 8">DY2726D</strain>
    </source>
</reference>
<protein>
    <submittedName>
        <fullName evidence="7">DUF445 domain-containing protein</fullName>
    </submittedName>
</protein>
<evidence type="ECO:0000256" key="6">
    <source>
        <dbReference type="SAM" id="Phobius"/>
    </source>
</evidence>
<evidence type="ECO:0000256" key="1">
    <source>
        <dbReference type="ARBA" id="ARBA00004308"/>
    </source>
</evidence>
<comment type="similarity">
    <text evidence="2">Belongs to the UPF0754 family.</text>
</comment>
<evidence type="ECO:0000313" key="8">
    <source>
        <dbReference type="Proteomes" id="UP000216024"/>
    </source>
</evidence>
<name>A0A267MJG0_9FIRM</name>
<keyword evidence="5 6" id="KW-0472">Membrane</keyword>
<keyword evidence="8" id="KW-1185">Reference proteome</keyword>
<evidence type="ECO:0000256" key="3">
    <source>
        <dbReference type="ARBA" id="ARBA00022692"/>
    </source>
</evidence>
<dbReference type="PANTHER" id="PTHR35791">
    <property type="entry name" value="UPF0754 MEMBRANE PROTEIN YHEB"/>
    <property type="match status" value="1"/>
</dbReference>
<dbReference type="PANTHER" id="PTHR35791:SF1">
    <property type="entry name" value="UPF0754 MEMBRANE PROTEIN YHEB"/>
    <property type="match status" value="1"/>
</dbReference>
<dbReference type="Proteomes" id="UP000216024">
    <property type="component" value="Unassembled WGS sequence"/>
</dbReference>
<comment type="subcellular location">
    <subcellularLocation>
        <location evidence="1">Endomembrane system</location>
    </subcellularLocation>
</comment>
<gene>
    <name evidence="7" type="ORF">CCE28_09475</name>
</gene>
<accession>A0A267MJG0</accession>
<evidence type="ECO:0000256" key="5">
    <source>
        <dbReference type="ARBA" id="ARBA00023136"/>
    </source>
</evidence>
<dbReference type="InterPro" id="IPR007383">
    <property type="entry name" value="DUF445"/>
</dbReference>
<sequence>MIGWVTNILAIKLIFRPLEPVKIPLTNSYFQGVIPKRQSEIAKSVGEMIEKELLSMEELIDKILSQANKEEIINTIKVKINGIIEKKMPPFIPTPFKGMVQEYIEDVIEKEGNAALEDIMNELVEKAIDNVKINEIIEEKINDFPLPKLEEIVMTIAKKELKHIEILGGILGGMIGIVQGLIILAF</sequence>
<dbReference type="Pfam" id="PF04286">
    <property type="entry name" value="DUF445"/>
    <property type="match status" value="1"/>
</dbReference>
<feature type="transmembrane region" description="Helical" evidence="6">
    <location>
        <begin position="164"/>
        <end position="185"/>
    </location>
</feature>
<proteinExistence type="inferred from homology"/>
<evidence type="ECO:0000256" key="4">
    <source>
        <dbReference type="ARBA" id="ARBA00022989"/>
    </source>
</evidence>
<dbReference type="OrthoDB" id="9787430at2"/>
<dbReference type="EMBL" id="NIBG01000007">
    <property type="protein sequence ID" value="PAB59587.1"/>
    <property type="molecule type" value="Genomic_DNA"/>
</dbReference>
<evidence type="ECO:0000313" key="7">
    <source>
        <dbReference type="EMBL" id="PAB59587.1"/>
    </source>
</evidence>
<dbReference type="AlphaFoldDB" id="A0A267MJG0"/>
<comment type="caution">
    <text evidence="7">The sequence shown here is derived from an EMBL/GenBank/DDBJ whole genome shotgun (WGS) entry which is preliminary data.</text>
</comment>
<keyword evidence="3 6" id="KW-0812">Transmembrane</keyword>
<organism evidence="7 8">
    <name type="scientific">Anaeromicrobium sediminis</name>
    <dbReference type="NCBI Taxonomy" id="1478221"/>
    <lineage>
        <taxon>Bacteria</taxon>
        <taxon>Bacillati</taxon>
        <taxon>Bacillota</taxon>
        <taxon>Clostridia</taxon>
        <taxon>Peptostreptococcales</taxon>
        <taxon>Thermotaleaceae</taxon>
        <taxon>Anaeromicrobium</taxon>
    </lineage>
</organism>